<feature type="signal peptide" evidence="1">
    <location>
        <begin position="1"/>
        <end position="33"/>
    </location>
</feature>
<dbReference type="EMBL" id="CABVLI010000012">
    <property type="protein sequence ID" value="VVS97770.1"/>
    <property type="molecule type" value="Genomic_DNA"/>
</dbReference>
<evidence type="ECO:0008006" key="4">
    <source>
        <dbReference type="Google" id="ProtNLM"/>
    </source>
</evidence>
<evidence type="ECO:0000313" key="3">
    <source>
        <dbReference type="Proteomes" id="UP000326857"/>
    </source>
</evidence>
<feature type="chain" id="PRO_5022961400" description="DUF2490 domain-containing protein" evidence="1">
    <location>
        <begin position="34"/>
        <end position="237"/>
    </location>
</feature>
<accession>A0A5E7XX45</accession>
<dbReference type="InterPro" id="IPR019619">
    <property type="entry name" value="DUF2490"/>
</dbReference>
<evidence type="ECO:0000313" key="2">
    <source>
        <dbReference type="EMBL" id="VVS97770.1"/>
    </source>
</evidence>
<dbReference type="Pfam" id="PF10677">
    <property type="entry name" value="DUF2490"/>
    <property type="match status" value="1"/>
</dbReference>
<reference evidence="2 3" key="1">
    <citation type="submission" date="2019-09" db="EMBL/GenBank/DDBJ databases">
        <authorList>
            <person name="Dittami M. S."/>
        </authorList>
    </citation>
    <scope>NUCLEOTIDE SEQUENCE [LARGE SCALE GENOMIC DNA]</scope>
    <source>
        <strain evidence="2">SPHINGO391</strain>
    </source>
</reference>
<proteinExistence type="predicted"/>
<dbReference type="RefSeq" id="WP_062734592.1">
    <property type="nucleotide sequence ID" value="NZ_LR701496.1"/>
</dbReference>
<gene>
    <name evidence="2" type="ORF">SPHINGO391_20014</name>
</gene>
<sequence>MKGSSKMGMPNVRYIPLLLACLASAVMGSPAHAQDDIQAWGSVIATGPVRGDLFLWLEAQGRATDDVGGGSQFIARTAIGARIAPDAHAIAGYAYIRTDPEGGRITNEHRLWQQVQFAVVRNGNGTPLLISRTRLEQRMLEGRDDTGWRLRQFVRVQVPIARQGTVQAVAFTEGFFNLNSTSWGARDGVDQWRTFVGVGVPVAPRMRLEPGYLNQHVFRRGEDRTNHVLSATLFVAL</sequence>
<evidence type="ECO:0000256" key="1">
    <source>
        <dbReference type="SAM" id="SignalP"/>
    </source>
</evidence>
<dbReference type="Proteomes" id="UP000326857">
    <property type="component" value="Unassembled WGS sequence"/>
</dbReference>
<organism evidence="2 3">
    <name type="scientific">Sphingomonas aurantiaca</name>
    <dbReference type="NCBI Taxonomy" id="185949"/>
    <lineage>
        <taxon>Bacteria</taxon>
        <taxon>Pseudomonadati</taxon>
        <taxon>Pseudomonadota</taxon>
        <taxon>Alphaproteobacteria</taxon>
        <taxon>Sphingomonadales</taxon>
        <taxon>Sphingomonadaceae</taxon>
        <taxon>Sphingomonas</taxon>
    </lineage>
</organism>
<protein>
    <recommendedName>
        <fullName evidence="4">DUF2490 domain-containing protein</fullName>
    </recommendedName>
</protein>
<name>A0A5E7XX45_9SPHN</name>
<dbReference type="AlphaFoldDB" id="A0A5E7XX45"/>
<keyword evidence="1" id="KW-0732">Signal</keyword>